<feature type="domain" description="NAD-dependent DNA ligase OB-fold" evidence="4">
    <location>
        <begin position="2"/>
        <end position="45"/>
    </location>
</feature>
<keyword evidence="5" id="KW-0436">Ligase</keyword>
<dbReference type="Gene3D" id="6.20.10.30">
    <property type="match status" value="1"/>
</dbReference>
<feature type="domain" description="Zinc-finger NAD-dependent DNA ligase C4-type" evidence="3">
    <location>
        <begin position="55"/>
        <end position="80"/>
    </location>
</feature>
<dbReference type="InterPro" id="IPR010994">
    <property type="entry name" value="RuvA_2-like"/>
</dbReference>
<dbReference type="GO" id="GO:0003911">
    <property type="term" value="F:DNA ligase (NAD+) activity"/>
    <property type="evidence" value="ECO:0007669"/>
    <property type="project" value="UniProtKB-EC"/>
</dbReference>
<protein>
    <submittedName>
        <fullName evidence="5">DNA ligase</fullName>
        <ecNumber evidence="5">6.5.1.2</ecNumber>
    </submittedName>
</protein>
<evidence type="ECO:0000256" key="2">
    <source>
        <dbReference type="ARBA" id="ARBA00022833"/>
    </source>
</evidence>
<reference evidence="5" key="1">
    <citation type="submission" date="2019-08" db="EMBL/GenBank/DDBJ databases">
        <authorList>
            <person name="Kucharzyk K."/>
            <person name="Murdoch R.W."/>
            <person name="Higgins S."/>
            <person name="Loffler F."/>
        </authorList>
    </citation>
    <scope>NUCLEOTIDE SEQUENCE</scope>
</reference>
<gene>
    <name evidence="5" type="primary">ligA_63</name>
    <name evidence="5" type="ORF">SDC9_204449</name>
</gene>
<dbReference type="InterPro" id="IPR004150">
    <property type="entry name" value="NAD_DNA_ligase_OB"/>
</dbReference>
<dbReference type="SUPFAM" id="SSF47781">
    <property type="entry name" value="RuvA domain 2-like"/>
    <property type="match status" value="1"/>
</dbReference>
<proteinExistence type="predicted"/>
<dbReference type="GO" id="GO:0046872">
    <property type="term" value="F:metal ion binding"/>
    <property type="evidence" value="ECO:0007669"/>
    <property type="project" value="UniProtKB-KW"/>
</dbReference>
<name>A0A645J020_9ZZZZ</name>
<evidence type="ECO:0000313" key="5">
    <source>
        <dbReference type="EMBL" id="MPN56757.1"/>
    </source>
</evidence>
<dbReference type="InterPro" id="IPR012340">
    <property type="entry name" value="NA-bd_OB-fold"/>
</dbReference>
<dbReference type="SUPFAM" id="SSF50249">
    <property type="entry name" value="Nucleic acid-binding proteins"/>
    <property type="match status" value="1"/>
</dbReference>
<dbReference type="Gene3D" id="1.10.150.20">
    <property type="entry name" value="5' to 3' exonuclease, C-terminal subdomain"/>
    <property type="match status" value="1"/>
</dbReference>
<keyword evidence="2" id="KW-0862">Zinc</keyword>
<dbReference type="GO" id="GO:0006260">
    <property type="term" value="P:DNA replication"/>
    <property type="evidence" value="ECO:0007669"/>
    <property type="project" value="InterPro"/>
</dbReference>
<dbReference type="InterPro" id="IPR004149">
    <property type="entry name" value="Znf_DNAligase_C4"/>
</dbReference>
<accession>A0A645J020</accession>
<evidence type="ECO:0000256" key="1">
    <source>
        <dbReference type="ARBA" id="ARBA00022723"/>
    </source>
</evidence>
<dbReference type="Gene3D" id="2.40.50.140">
    <property type="entry name" value="Nucleic acid-binding proteins"/>
    <property type="match status" value="1"/>
</dbReference>
<comment type="caution">
    <text evidence="5">The sequence shown here is derived from an EMBL/GenBank/DDBJ whole genome shotgun (WGS) entry which is preliminary data.</text>
</comment>
<dbReference type="GO" id="GO:0006281">
    <property type="term" value="P:DNA repair"/>
    <property type="evidence" value="ECO:0007669"/>
    <property type="project" value="InterPro"/>
</dbReference>
<dbReference type="AlphaFoldDB" id="A0A645J020"/>
<evidence type="ECO:0000259" key="4">
    <source>
        <dbReference type="Pfam" id="PF03120"/>
    </source>
</evidence>
<keyword evidence="1" id="KW-0479">Metal-binding</keyword>
<dbReference type="Pfam" id="PF03119">
    <property type="entry name" value="DNA_ligase_ZBD"/>
    <property type="match status" value="1"/>
</dbReference>
<dbReference type="EC" id="6.5.1.2" evidence="5"/>
<organism evidence="5">
    <name type="scientific">bioreactor metagenome</name>
    <dbReference type="NCBI Taxonomy" id="1076179"/>
    <lineage>
        <taxon>unclassified sequences</taxon>
        <taxon>metagenomes</taxon>
        <taxon>ecological metagenomes</taxon>
    </lineage>
</organism>
<evidence type="ECO:0000259" key="3">
    <source>
        <dbReference type="Pfam" id="PF03119"/>
    </source>
</evidence>
<dbReference type="Pfam" id="PF03120">
    <property type="entry name" value="OB_DNA_ligase"/>
    <property type="match status" value="1"/>
</dbReference>
<sequence length="132" mass="15043">MKRASLHNEDIIKKLGLHEHDFVYVEKGGEIIPKIVGINLDKRNPENPEIQYIKNCPECGTELVKIEDQAIHFCPNENGCRPQIIGRILHFVSRKALDIEGIGEGIIDILYSNGKIKDFADLYFLNKEENIS</sequence>
<dbReference type="EMBL" id="VSSQ01127469">
    <property type="protein sequence ID" value="MPN56757.1"/>
    <property type="molecule type" value="Genomic_DNA"/>
</dbReference>